<keyword evidence="2" id="KW-1185">Reference proteome</keyword>
<dbReference type="EMBL" id="NMUH01002473">
    <property type="protein sequence ID" value="MQM00193.1"/>
    <property type="molecule type" value="Genomic_DNA"/>
</dbReference>
<gene>
    <name evidence="1" type="ORF">Taro_032927</name>
</gene>
<evidence type="ECO:0000313" key="2">
    <source>
        <dbReference type="Proteomes" id="UP000652761"/>
    </source>
</evidence>
<dbReference type="AlphaFoldDB" id="A0A843VMJ1"/>
<evidence type="ECO:0000313" key="1">
    <source>
        <dbReference type="EMBL" id="MQM00193.1"/>
    </source>
</evidence>
<protein>
    <submittedName>
        <fullName evidence="1">Uncharacterized protein</fullName>
    </submittedName>
</protein>
<name>A0A843VMJ1_COLES</name>
<organism evidence="1 2">
    <name type="scientific">Colocasia esculenta</name>
    <name type="common">Wild taro</name>
    <name type="synonym">Arum esculentum</name>
    <dbReference type="NCBI Taxonomy" id="4460"/>
    <lineage>
        <taxon>Eukaryota</taxon>
        <taxon>Viridiplantae</taxon>
        <taxon>Streptophyta</taxon>
        <taxon>Embryophyta</taxon>
        <taxon>Tracheophyta</taxon>
        <taxon>Spermatophyta</taxon>
        <taxon>Magnoliopsida</taxon>
        <taxon>Liliopsida</taxon>
        <taxon>Araceae</taxon>
        <taxon>Aroideae</taxon>
        <taxon>Colocasieae</taxon>
        <taxon>Colocasia</taxon>
    </lineage>
</organism>
<sequence length="78" mass="8762">METIDYWGFGGDPDEGFRIRVCACEGDKSERRDSVATLDLPSVAARLRGSAVLFVRVSGWCREPVHVARRQVRQVVIL</sequence>
<proteinExistence type="predicted"/>
<accession>A0A843VMJ1</accession>
<dbReference type="Proteomes" id="UP000652761">
    <property type="component" value="Unassembled WGS sequence"/>
</dbReference>
<reference evidence="1" key="1">
    <citation type="submission" date="2017-07" db="EMBL/GenBank/DDBJ databases">
        <title>Taro Niue Genome Assembly and Annotation.</title>
        <authorList>
            <person name="Atibalentja N."/>
            <person name="Keating K."/>
            <person name="Fields C.J."/>
        </authorList>
    </citation>
    <scope>NUCLEOTIDE SEQUENCE</scope>
    <source>
        <strain evidence="1">Niue_2</strain>
        <tissue evidence="1">Leaf</tissue>
    </source>
</reference>
<comment type="caution">
    <text evidence="1">The sequence shown here is derived from an EMBL/GenBank/DDBJ whole genome shotgun (WGS) entry which is preliminary data.</text>
</comment>